<dbReference type="Gene3D" id="3.40.50.300">
    <property type="entry name" value="P-loop containing nucleotide triphosphate hydrolases"/>
    <property type="match status" value="1"/>
</dbReference>
<dbReference type="GO" id="GO:0005739">
    <property type="term" value="C:mitochondrion"/>
    <property type="evidence" value="ECO:0000318"/>
    <property type="project" value="GO_Central"/>
</dbReference>
<dbReference type="OMA" id="YTWHSQV"/>
<dbReference type="AlphaFoldDB" id="W1PGZ7"/>
<dbReference type="eggNOG" id="KOG3078">
    <property type="taxonomic scope" value="Eukaryota"/>
</dbReference>
<dbReference type="HAMAP" id="MF_00235">
    <property type="entry name" value="Adenylate_kinase_Adk"/>
    <property type="match status" value="1"/>
</dbReference>
<dbReference type="InterPro" id="IPR033690">
    <property type="entry name" value="Adenylat_kinase_CS"/>
</dbReference>
<dbReference type="STRING" id="13333.W1PGZ7"/>
<dbReference type="Gramene" id="ERN06911">
    <property type="protein sequence ID" value="ERN06911"/>
    <property type="gene ID" value="AMTR_s00005p00258120"/>
</dbReference>
<dbReference type="PRINTS" id="PR00094">
    <property type="entry name" value="ADENYLTKNASE"/>
</dbReference>
<dbReference type="HOGENOM" id="CLU_032354_2_0_1"/>
<dbReference type="GO" id="GO:0005737">
    <property type="term" value="C:cytoplasm"/>
    <property type="evidence" value="ECO:0000318"/>
    <property type="project" value="GO_Central"/>
</dbReference>
<dbReference type="EC" id="2.7.4.3" evidence="2"/>
<sequence length="289" mass="31849">MLGGAVLRRSCRSLAAAAMASFRRSYGAAAALQLSSEDHYYYSEEESSRIPVAEADLGWADGGRVRGVQWVLIGSPGVQKRLYAGHLARLLGVPHISMGSLVRQHLPLSKQISNAMRQGKLLPESIIFGLLSERLEQGYLVGETGFILDGFPRTRIQAEILDHNADIDLVVNFKCAEECLVKKHLGSSFCSHCGKSFNKSGFNPCLQTCLQELHGCEGKLPTDASDSEDALREKLQIYEEQSKPLEDYYRRQKKLLDYKVAGGVGETWQGLLAALQLEHVDIDSPKLTA</sequence>
<organism evidence="7 8">
    <name type="scientific">Amborella trichopoda</name>
    <dbReference type="NCBI Taxonomy" id="13333"/>
    <lineage>
        <taxon>Eukaryota</taxon>
        <taxon>Viridiplantae</taxon>
        <taxon>Streptophyta</taxon>
        <taxon>Embryophyta</taxon>
        <taxon>Tracheophyta</taxon>
        <taxon>Spermatophyta</taxon>
        <taxon>Magnoliopsida</taxon>
        <taxon>Amborellales</taxon>
        <taxon>Amborellaceae</taxon>
        <taxon>Amborella</taxon>
    </lineage>
</organism>
<dbReference type="PANTHER" id="PTHR23359">
    <property type="entry name" value="NUCLEOTIDE KINASE"/>
    <property type="match status" value="1"/>
</dbReference>
<dbReference type="Proteomes" id="UP000017836">
    <property type="component" value="Unassembled WGS sequence"/>
</dbReference>
<name>W1PGZ7_AMBTC</name>
<dbReference type="InterPro" id="IPR027417">
    <property type="entry name" value="P-loop_NTPase"/>
</dbReference>
<protein>
    <recommendedName>
        <fullName evidence="2">adenylate kinase</fullName>
        <ecNumber evidence="2">2.7.4.3</ecNumber>
    </recommendedName>
</protein>
<dbReference type="GO" id="GO:0005524">
    <property type="term" value="F:ATP binding"/>
    <property type="evidence" value="ECO:0007669"/>
    <property type="project" value="InterPro"/>
</dbReference>
<evidence type="ECO:0000256" key="5">
    <source>
        <dbReference type="ARBA" id="ARBA00022777"/>
    </source>
</evidence>
<evidence type="ECO:0000256" key="4">
    <source>
        <dbReference type="ARBA" id="ARBA00022741"/>
    </source>
</evidence>
<keyword evidence="4" id="KW-0547">Nucleotide-binding</keyword>
<dbReference type="OrthoDB" id="439792at2759"/>
<gene>
    <name evidence="7" type="ORF">AMTR_s00005p00258120</name>
</gene>
<dbReference type="EMBL" id="KI393866">
    <property type="protein sequence ID" value="ERN06911.1"/>
    <property type="molecule type" value="Genomic_DNA"/>
</dbReference>
<dbReference type="InterPro" id="IPR000850">
    <property type="entry name" value="Adenylat/UMP-CMP_kin"/>
</dbReference>
<accession>W1PGZ7</accession>
<evidence type="ECO:0000313" key="7">
    <source>
        <dbReference type="EMBL" id="ERN06911.1"/>
    </source>
</evidence>
<evidence type="ECO:0000256" key="3">
    <source>
        <dbReference type="ARBA" id="ARBA00022679"/>
    </source>
</evidence>
<dbReference type="GO" id="GO:0004017">
    <property type="term" value="F:AMP kinase activity"/>
    <property type="evidence" value="ECO:0000318"/>
    <property type="project" value="GO_Central"/>
</dbReference>
<reference evidence="8" key="1">
    <citation type="journal article" date="2013" name="Science">
        <title>The Amborella genome and the evolution of flowering plants.</title>
        <authorList>
            <consortium name="Amborella Genome Project"/>
        </authorList>
    </citation>
    <scope>NUCLEOTIDE SEQUENCE [LARGE SCALE GENOMIC DNA]</scope>
</reference>
<evidence type="ECO:0000256" key="6">
    <source>
        <dbReference type="RuleBase" id="RU003330"/>
    </source>
</evidence>
<evidence type="ECO:0000313" key="8">
    <source>
        <dbReference type="Proteomes" id="UP000017836"/>
    </source>
</evidence>
<dbReference type="Pfam" id="PF00406">
    <property type="entry name" value="ADK"/>
    <property type="match status" value="1"/>
</dbReference>
<dbReference type="PROSITE" id="PS00113">
    <property type="entry name" value="ADENYLATE_KINASE"/>
    <property type="match status" value="1"/>
</dbReference>
<keyword evidence="3 6" id="KW-0808">Transferase</keyword>
<comment type="similarity">
    <text evidence="1 6">Belongs to the adenylate kinase family.</text>
</comment>
<evidence type="ECO:0000256" key="1">
    <source>
        <dbReference type="ARBA" id="ARBA00007220"/>
    </source>
</evidence>
<proteinExistence type="inferred from homology"/>
<evidence type="ECO:0000256" key="2">
    <source>
        <dbReference type="ARBA" id="ARBA00012955"/>
    </source>
</evidence>
<keyword evidence="5 6" id="KW-0418">Kinase</keyword>
<dbReference type="KEGG" id="atr:18435122"/>
<keyword evidence="8" id="KW-1185">Reference proteome</keyword>
<dbReference type="CDD" id="cd01428">
    <property type="entry name" value="ADK"/>
    <property type="match status" value="1"/>
</dbReference>
<dbReference type="SUPFAM" id="SSF52540">
    <property type="entry name" value="P-loop containing nucleoside triphosphate hydrolases"/>
    <property type="match status" value="1"/>
</dbReference>